<reference evidence="2 3" key="1">
    <citation type="journal article" date="2018" name="Front. Plant Sci.">
        <title>Red Clover (Trifolium pratense) and Zigzag Clover (T. medium) - A Picture of Genomic Similarities and Differences.</title>
        <authorList>
            <person name="Dluhosova J."/>
            <person name="Istvanek J."/>
            <person name="Nedelnik J."/>
            <person name="Repkova J."/>
        </authorList>
    </citation>
    <scope>NUCLEOTIDE SEQUENCE [LARGE SCALE GENOMIC DNA]</scope>
    <source>
        <strain evidence="3">cv. 10/8</strain>
        <tissue evidence="2">Leaf</tissue>
    </source>
</reference>
<organism evidence="2 3">
    <name type="scientific">Trifolium medium</name>
    <dbReference type="NCBI Taxonomy" id="97028"/>
    <lineage>
        <taxon>Eukaryota</taxon>
        <taxon>Viridiplantae</taxon>
        <taxon>Streptophyta</taxon>
        <taxon>Embryophyta</taxon>
        <taxon>Tracheophyta</taxon>
        <taxon>Spermatophyta</taxon>
        <taxon>Magnoliopsida</taxon>
        <taxon>eudicotyledons</taxon>
        <taxon>Gunneridae</taxon>
        <taxon>Pentapetalae</taxon>
        <taxon>rosids</taxon>
        <taxon>fabids</taxon>
        <taxon>Fabales</taxon>
        <taxon>Fabaceae</taxon>
        <taxon>Papilionoideae</taxon>
        <taxon>50 kb inversion clade</taxon>
        <taxon>NPAAA clade</taxon>
        <taxon>Hologalegina</taxon>
        <taxon>IRL clade</taxon>
        <taxon>Trifolieae</taxon>
        <taxon>Trifolium</taxon>
    </lineage>
</organism>
<comment type="caution">
    <text evidence="2">The sequence shown here is derived from an EMBL/GenBank/DDBJ whole genome shotgun (WGS) entry which is preliminary data.</text>
</comment>
<accession>A0A392S1V9</accession>
<name>A0A392S1V9_9FABA</name>
<evidence type="ECO:0000313" key="2">
    <source>
        <dbReference type="EMBL" id="MCI41845.1"/>
    </source>
</evidence>
<evidence type="ECO:0000313" key="3">
    <source>
        <dbReference type="Proteomes" id="UP000265520"/>
    </source>
</evidence>
<feature type="compositionally biased region" description="Low complexity" evidence="1">
    <location>
        <begin position="12"/>
        <end position="28"/>
    </location>
</feature>
<protein>
    <submittedName>
        <fullName evidence="2">Uncharacterized protein</fullName>
    </submittedName>
</protein>
<proteinExistence type="predicted"/>
<dbReference type="AlphaFoldDB" id="A0A392S1V9"/>
<keyword evidence="3" id="KW-1185">Reference proteome</keyword>
<dbReference type="EMBL" id="LXQA010297010">
    <property type="protein sequence ID" value="MCI41845.1"/>
    <property type="molecule type" value="Genomic_DNA"/>
</dbReference>
<evidence type="ECO:0000256" key="1">
    <source>
        <dbReference type="SAM" id="MobiDB-lite"/>
    </source>
</evidence>
<sequence>MAIFCFRDASRRAAPSRSSSSRSNSSLSISPLISFSMGISILNDDAPVSTGMTASVPQVSLKGVSPIVECGVVR</sequence>
<dbReference type="Proteomes" id="UP000265520">
    <property type="component" value="Unassembled WGS sequence"/>
</dbReference>
<feature type="region of interest" description="Disordered" evidence="1">
    <location>
        <begin position="7"/>
        <end position="28"/>
    </location>
</feature>